<reference evidence="2 3" key="1">
    <citation type="journal article" date="2018" name="Nat. Ecol. Evol.">
        <title>Shark genomes provide insights into elasmobranch evolution and the origin of vertebrates.</title>
        <authorList>
            <person name="Hara Y"/>
            <person name="Yamaguchi K"/>
            <person name="Onimaru K"/>
            <person name="Kadota M"/>
            <person name="Koyanagi M"/>
            <person name="Keeley SD"/>
            <person name="Tatsumi K"/>
            <person name="Tanaka K"/>
            <person name="Motone F"/>
            <person name="Kageyama Y"/>
            <person name="Nozu R"/>
            <person name="Adachi N"/>
            <person name="Nishimura O"/>
            <person name="Nakagawa R"/>
            <person name="Tanegashima C"/>
            <person name="Kiyatake I"/>
            <person name="Matsumoto R"/>
            <person name="Murakumo K"/>
            <person name="Nishida K"/>
            <person name="Terakita A"/>
            <person name="Kuratani S"/>
            <person name="Sato K"/>
            <person name="Hyodo S Kuraku.S."/>
        </authorList>
    </citation>
    <scope>NUCLEOTIDE SEQUENCE [LARGE SCALE GENOMIC DNA]</scope>
</reference>
<evidence type="ECO:0000313" key="2">
    <source>
        <dbReference type="EMBL" id="GCC23901.1"/>
    </source>
</evidence>
<proteinExistence type="predicted"/>
<sequence>MSRATPCPFWAPSTIVKATGTSSHTESDWRKPRAPASDSRSTETVRTAARARPLRRRIVQAIGRLPNRRPPPSPRLTGRAACLSVRGSWCASEREEVKERGRKVVSNSV</sequence>
<name>A0A401S0F9_CHIPU</name>
<evidence type="ECO:0000256" key="1">
    <source>
        <dbReference type="SAM" id="MobiDB-lite"/>
    </source>
</evidence>
<feature type="region of interest" description="Disordered" evidence="1">
    <location>
        <begin position="16"/>
        <end position="51"/>
    </location>
</feature>
<keyword evidence="3" id="KW-1185">Reference proteome</keyword>
<comment type="caution">
    <text evidence="2">The sequence shown here is derived from an EMBL/GenBank/DDBJ whole genome shotgun (WGS) entry which is preliminary data.</text>
</comment>
<protein>
    <submittedName>
        <fullName evidence="2">Uncharacterized protein</fullName>
    </submittedName>
</protein>
<organism evidence="2 3">
    <name type="scientific">Chiloscyllium punctatum</name>
    <name type="common">Brownbanded bambooshark</name>
    <name type="synonym">Hemiscyllium punctatum</name>
    <dbReference type="NCBI Taxonomy" id="137246"/>
    <lineage>
        <taxon>Eukaryota</taxon>
        <taxon>Metazoa</taxon>
        <taxon>Chordata</taxon>
        <taxon>Craniata</taxon>
        <taxon>Vertebrata</taxon>
        <taxon>Chondrichthyes</taxon>
        <taxon>Elasmobranchii</taxon>
        <taxon>Galeomorphii</taxon>
        <taxon>Galeoidea</taxon>
        <taxon>Orectolobiformes</taxon>
        <taxon>Hemiscylliidae</taxon>
        <taxon>Chiloscyllium</taxon>
    </lineage>
</organism>
<dbReference type="AlphaFoldDB" id="A0A401S0F9"/>
<evidence type="ECO:0000313" key="3">
    <source>
        <dbReference type="Proteomes" id="UP000287033"/>
    </source>
</evidence>
<gene>
    <name evidence="2" type="ORF">chiPu_0002299</name>
</gene>
<accession>A0A401S0F9</accession>
<dbReference type="Proteomes" id="UP000287033">
    <property type="component" value="Unassembled WGS sequence"/>
</dbReference>
<dbReference type="EMBL" id="BEZZ01000042">
    <property type="protein sequence ID" value="GCC23901.1"/>
    <property type="molecule type" value="Genomic_DNA"/>
</dbReference>